<feature type="domain" description="DUF6534" evidence="2">
    <location>
        <begin position="167"/>
        <end position="261"/>
    </location>
</feature>
<keyword evidence="1" id="KW-0472">Membrane</keyword>
<gene>
    <name evidence="3" type="ORF">B0H16DRAFT_1900285</name>
</gene>
<feature type="transmembrane region" description="Helical" evidence="1">
    <location>
        <begin position="93"/>
        <end position="114"/>
    </location>
</feature>
<keyword evidence="1" id="KW-1133">Transmembrane helix</keyword>
<evidence type="ECO:0000313" key="3">
    <source>
        <dbReference type="EMBL" id="KAJ7712044.1"/>
    </source>
</evidence>
<dbReference type="InterPro" id="IPR045339">
    <property type="entry name" value="DUF6534"/>
</dbReference>
<feature type="transmembrane region" description="Helical" evidence="1">
    <location>
        <begin position="14"/>
        <end position="36"/>
    </location>
</feature>
<protein>
    <recommendedName>
        <fullName evidence="2">DUF6534 domain-containing protein</fullName>
    </recommendedName>
</protein>
<dbReference type="EMBL" id="JARKIB010000378">
    <property type="protein sequence ID" value="KAJ7712044.1"/>
    <property type="molecule type" value="Genomic_DNA"/>
</dbReference>
<dbReference type="PANTHER" id="PTHR40465">
    <property type="entry name" value="CHROMOSOME 1, WHOLE GENOME SHOTGUN SEQUENCE"/>
    <property type="match status" value="1"/>
</dbReference>
<feature type="transmembrane region" description="Helical" evidence="1">
    <location>
        <begin position="48"/>
        <end position="73"/>
    </location>
</feature>
<feature type="transmembrane region" description="Helical" evidence="1">
    <location>
        <begin position="121"/>
        <end position="142"/>
    </location>
</feature>
<evidence type="ECO:0000259" key="2">
    <source>
        <dbReference type="Pfam" id="PF20152"/>
    </source>
</evidence>
<sequence>MATPPPVRLLLGPILIGSTLNTCLYGVVVTQFWAYYSSKSRRADPKIIRYLVTWEFVIDTFHSAVAVYFLWIYMVDNFLNAPFLQTAPWTVSAIPIVTALSACPIQLFLAWRVFQMSKSWYAVAFLVVLTAAHAGTATTISVLSFQISRFNDGVRLTPLVDAWLAVSTVNDLAVTVLLVYYLNKSRTGLSKTNSVITRLTRSAVESAAFATFFSIMVLITFTRFPSTGLHLLFSQPMGRIYTLITVVVNSSTLLSTLNRREALRDRLGGIEDMDNSLQFQSMSVRSGNLNQLAVKVTAETTTDDHSYGKSSSVL</sequence>
<keyword evidence="1" id="KW-0812">Transmembrane</keyword>
<dbReference type="Proteomes" id="UP001215598">
    <property type="component" value="Unassembled WGS sequence"/>
</dbReference>
<accession>A0AAD7H4C2</accession>
<feature type="transmembrane region" description="Helical" evidence="1">
    <location>
        <begin position="203"/>
        <end position="220"/>
    </location>
</feature>
<keyword evidence="4" id="KW-1185">Reference proteome</keyword>
<dbReference type="AlphaFoldDB" id="A0AAD7H4C2"/>
<proteinExistence type="predicted"/>
<dbReference type="Pfam" id="PF20152">
    <property type="entry name" value="DUF6534"/>
    <property type="match status" value="1"/>
</dbReference>
<organism evidence="3 4">
    <name type="scientific">Mycena metata</name>
    <dbReference type="NCBI Taxonomy" id="1033252"/>
    <lineage>
        <taxon>Eukaryota</taxon>
        <taxon>Fungi</taxon>
        <taxon>Dikarya</taxon>
        <taxon>Basidiomycota</taxon>
        <taxon>Agaricomycotina</taxon>
        <taxon>Agaricomycetes</taxon>
        <taxon>Agaricomycetidae</taxon>
        <taxon>Agaricales</taxon>
        <taxon>Marasmiineae</taxon>
        <taxon>Mycenaceae</taxon>
        <taxon>Mycena</taxon>
    </lineage>
</organism>
<reference evidence="3" key="1">
    <citation type="submission" date="2023-03" db="EMBL/GenBank/DDBJ databases">
        <title>Massive genome expansion in bonnet fungi (Mycena s.s.) driven by repeated elements and novel gene families across ecological guilds.</title>
        <authorList>
            <consortium name="Lawrence Berkeley National Laboratory"/>
            <person name="Harder C.B."/>
            <person name="Miyauchi S."/>
            <person name="Viragh M."/>
            <person name="Kuo A."/>
            <person name="Thoen E."/>
            <person name="Andreopoulos B."/>
            <person name="Lu D."/>
            <person name="Skrede I."/>
            <person name="Drula E."/>
            <person name="Henrissat B."/>
            <person name="Morin E."/>
            <person name="Kohler A."/>
            <person name="Barry K."/>
            <person name="LaButti K."/>
            <person name="Morin E."/>
            <person name="Salamov A."/>
            <person name="Lipzen A."/>
            <person name="Mereny Z."/>
            <person name="Hegedus B."/>
            <person name="Baldrian P."/>
            <person name="Stursova M."/>
            <person name="Weitz H."/>
            <person name="Taylor A."/>
            <person name="Grigoriev I.V."/>
            <person name="Nagy L.G."/>
            <person name="Martin F."/>
            <person name="Kauserud H."/>
        </authorList>
    </citation>
    <scope>NUCLEOTIDE SEQUENCE</scope>
    <source>
        <strain evidence="3">CBHHK182m</strain>
    </source>
</reference>
<feature type="transmembrane region" description="Helical" evidence="1">
    <location>
        <begin position="162"/>
        <end position="182"/>
    </location>
</feature>
<feature type="transmembrane region" description="Helical" evidence="1">
    <location>
        <begin position="240"/>
        <end position="257"/>
    </location>
</feature>
<dbReference type="PANTHER" id="PTHR40465:SF1">
    <property type="entry name" value="DUF6534 DOMAIN-CONTAINING PROTEIN"/>
    <property type="match status" value="1"/>
</dbReference>
<comment type="caution">
    <text evidence="3">The sequence shown here is derived from an EMBL/GenBank/DDBJ whole genome shotgun (WGS) entry which is preliminary data.</text>
</comment>
<evidence type="ECO:0000313" key="4">
    <source>
        <dbReference type="Proteomes" id="UP001215598"/>
    </source>
</evidence>
<evidence type="ECO:0000256" key="1">
    <source>
        <dbReference type="SAM" id="Phobius"/>
    </source>
</evidence>
<name>A0AAD7H4C2_9AGAR</name>